<dbReference type="InterPro" id="IPR036388">
    <property type="entry name" value="WH-like_DNA-bd_sf"/>
</dbReference>
<dbReference type="Gene3D" id="1.10.10.10">
    <property type="entry name" value="Winged helix-like DNA-binding domain superfamily/Winged helix DNA-binding domain"/>
    <property type="match status" value="1"/>
</dbReference>
<feature type="domain" description="ANTAR" evidence="1">
    <location>
        <begin position="125"/>
        <end position="186"/>
    </location>
</feature>
<dbReference type="SUPFAM" id="SSF52172">
    <property type="entry name" value="CheY-like"/>
    <property type="match status" value="1"/>
</dbReference>
<dbReference type="InterPro" id="IPR008327">
    <property type="entry name" value="Sig_transdc_resp-reg_antiterm"/>
</dbReference>
<evidence type="ECO:0000313" key="3">
    <source>
        <dbReference type="Proteomes" id="UP001235269"/>
    </source>
</evidence>
<dbReference type="InterPro" id="IPR049021">
    <property type="entry name" value="AmiR_N"/>
</dbReference>
<protein>
    <submittedName>
        <fullName evidence="2">AmiR/NasT family two-component response regulator</fullName>
    </submittedName>
</protein>
<dbReference type="Proteomes" id="UP001235269">
    <property type="component" value="Unassembled WGS sequence"/>
</dbReference>
<sequence>MNRPRRPSLAQWHAVILHRDHPSVEALRRQLELMHIRVSVVWPQLDSAHAEADVVFFDADMGHDGQFPWPAGFAPMPMIALIGSEAPGRIEWALAQGCNAHLLKPIGSTGAYSALLIASHAHQAERHQADDIRALENRLRQRPVVVHAILELLRQGARDEAAAWRQLRLLAMESGMTIEDAASSLCSPAPTARQGTKPS</sequence>
<organism evidence="2 3">
    <name type="scientific">Rhizobium paknamense</name>
    <dbReference type="NCBI Taxonomy" id="1206817"/>
    <lineage>
        <taxon>Bacteria</taxon>
        <taxon>Pseudomonadati</taxon>
        <taxon>Pseudomonadota</taxon>
        <taxon>Alphaproteobacteria</taxon>
        <taxon>Hyphomicrobiales</taxon>
        <taxon>Rhizobiaceae</taxon>
        <taxon>Rhizobium/Agrobacterium group</taxon>
        <taxon>Rhizobium</taxon>
    </lineage>
</organism>
<reference evidence="2 3" key="1">
    <citation type="submission" date="2023-07" db="EMBL/GenBank/DDBJ databases">
        <title>Genomic Encyclopedia of Type Strains, Phase IV (KMG-IV): sequencing the most valuable type-strain genomes for metagenomic binning, comparative biology and taxonomic classification.</title>
        <authorList>
            <person name="Goeker M."/>
        </authorList>
    </citation>
    <scope>NUCLEOTIDE SEQUENCE [LARGE SCALE GENOMIC DNA]</scope>
    <source>
        <strain evidence="2 3">DSM 100301</strain>
    </source>
</reference>
<dbReference type="InterPro" id="IPR005561">
    <property type="entry name" value="ANTAR"/>
</dbReference>
<gene>
    <name evidence="2" type="ORF">QO005_001574</name>
</gene>
<evidence type="ECO:0000313" key="2">
    <source>
        <dbReference type="EMBL" id="MDQ0455240.1"/>
    </source>
</evidence>
<comment type="caution">
    <text evidence="2">The sequence shown here is derived from an EMBL/GenBank/DDBJ whole genome shotgun (WGS) entry which is preliminary data.</text>
</comment>
<dbReference type="Pfam" id="PF21332">
    <property type="entry name" value="AmiR_N"/>
    <property type="match status" value="1"/>
</dbReference>
<keyword evidence="3" id="KW-1185">Reference proteome</keyword>
<dbReference type="RefSeq" id="WP_307157441.1">
    <property type="nucleotide sequence ID" value="NZ_JAUSWH010000004.1"/>
</dbReference>
<name>A0ABU0ICS1_9HYPH</name>
<dbReference type="Gene3D" id="3.40.50.2300">
    <property type="match status" value="1"/>
</dbReference>
<evidence type="ECO:0000259" key="1">
    <source>
        <dbReference type="PROSITE" id="PS50921"/>
    </source>
</evidence>
<dbReference type="PROSITE" id="PS50921">
    <property type="entry name" value="ANTAR"/>
    <property type="match status" value="1"/>
</dbReference>
<proteinExistence type="predicted"/>
<dbReference type="Pfam" id="PF03861">
    <property type="entry name" value="ANTAR"/>
    <property type="match status" value="1"/>
</dbReference>
<dbReference type="PIRSF" id="PIRSF036382">
    <property type="entry name" value="RR_antiterm"/>
    <property type="match status" value="1"/>
</dbReference>
<dbReference type="InterPro" id="IPR011006">
    <property type="entry name" value="CheY-like_superfamily"/>
</dbReference>
<accession>A0ABU0ICS1</accession>
<dbReference type="EMBL" id="JAUSWH010000004">
    <property type="protein sequence ID" value="MDQ0455240.1"/>
    <property type="molecule type" value="Genomic_DNA"/>
</dbReference>